<evidence type="ECO:0000256" key="1">
    <source>
        <dbReference type="SAM" id="MobiDB-lite"/>
    </source>
</evidence>
<feature type="compositionally biased region" description="Low complexity" evidence="1">
    <location>
        <begin position="103"/>
        <end position="114"/>
    </location>
</feature>
<reference evidence="2" key="1">
    <citation type="submission" date="2019-04" db="EMBL/GenBank/DDBJ databases">
        <authorList>
            <consortium name="Science for Life Laboratories"/>
        </authorList>
    </citation>
    <scope>NUCLEOTIDE SEQUENCE</scope>
    <source>
        <strain evidence="2">MBLW1</strain>
    </source>
</reference>
<dbReference type="AlphaFoldDB" id="A0A6C2YKC7"/>
<evidence type="ECO:0000313" key="2">
    <source>
        <dbReference type="EMBL" id="VIP01563.1"/>
    </source>
</evidence>
<name>A0A6C2YKC7_9BACT</name>
<sequence length="243" mass="27009">MMSLWLHLPSLVLGMGTPEVPVPPPVAPIVQTPGVLVDVERGMVIVNGQVIRWNPTEITPQPAPPPPREPLPPLPQLPREQPPPPPLDVAPLEPQPVAPPEVTPEAVPQVAPEVPAQPLPPVAQPAAPREVRIDGAANGVGRKLVIDSANGTSRTIIQNSRQGIGNSIIIDDGNQRMQWGARGYPANNHPKWTHEQYDRNLRCWLYWSAKDAAWFRYDANRKWYHQHGPSYHQANDWDDDWDD</sequence>
<dbReference type="RefSeq" id="WP_162656752.1">
    <property type="nucleotide sequence ID" value="NZ_LR593887.1"/>
</dbReference>
<feature type="compositionally biased region" description="Pro residues" evidence="1">
    <location>
        <begin position="61"/>
        <end position="102"/>
    </location>
</feature>
<dbReference type="EMBL" id="LR593887">
    <property type="protein sequence ID" value="VTR98780.1"/>
    <property type="molecule type" value="Genomic_DNA"/>
</dbReference>
<organism evidence="2">
    <name type="scientific">Tuwongella immobilis</name>
    <dbReference type="NCBI Taxonomy" id="692036"/>
    <lineage>
        <taxon>Bacteria</taxon>
        <taxon>Pseudomonadati</taxon>
        <taxon>Planctomycetota</taxon>
        <taxon>Planctomycetia</taxon>
        <taxon>Gemmatales</taxon>
        <taxon>Gemmataceae</taxon>
        <taxon>Tuwongella</taxon>
    </lineage>
</organism>
<accession>A0A6C2YKC7</accession>
<protein>
    <submittedName>
        <fullName evidence="2">Uncharacterized protein</fullName>
    </submittedName>
</protein>
<gene>
    <name evidence="2" type="ORF">GMBLW1_23970</name>
</gene>
<dbReference type="InParanoid" id="A0A6C2YKC7"/>
<evidence type="ECO:0000313" key="3">
    <source>
        <dbReference type="Proteomes" id="UP000464378"/>
    </source>
</evidence>
<keyword evidence="3" id="KW-1185">Reference proteome</keyword>
<dbReference type="KEGG" id="tim:GMBLW1_23970"/>
<proteinExistence type="predicted"/>
<feature type="region of interest" description="Disordered" evidence="1">
    <location>
        <begin position="55"/>
        <end position="123"/>
    </location>
</feature>
<dbReference type="EMBL" id="LR586016">
    <property type="protein sequence ID" value="VIP01563.1"/>
    <property type="molecule type" value="Genomic_DNA"/>
</dbReference>
<dbReference type="Proteomes" id="UP000464378">
    <property type="component" value="Chromosome"/>
</dbReference>